<keyword evidence="2" id="KW-1133">Transmembrane helix</keyword>
<dbReference type="AlphaFoldDB" id="A0A0S4IKG3"/>
<evidence type="ECO:0000256" key="1">
    <source>
        <dbReference type="SAM" id="MobiDB-lite"/>
    </source>
</evidence>
<keyword evidence="2" id="KW-0472">Membrane</keyword>
<sequence length="152" mass="16634">MSLSVLDWSLIGGGCVLVIGAAVLTYCCCVRKRRAKDPSGENAALIQSSDFNTDVKNSYSESSSDWRFGELDYAGVKRIVQWLADVRQAQSRNGGVDPIVEDVVIEQTLLGQQYDIGSPPQGYSPRVSAIGSDDGGFRRHGRDPIERDPLQR</sequence>
<dbReference type="EMBL" id="CYKH01000238">
    <property type="protein sequence ID" value="CUF07864.1"/>
    <property type="molecule type" value="Genomic_DNA"/>
</dbReference>
<keyword evidence="4" id="KW-1185">Reference proteome</keyword>
<dbReference type="VEuPathDB" id="TriTrypDB:BSAL_58980"/>
<gene>
    <name evidence="3" type="ORF">BSAL_58980</name>
</gene>
<dbReference type="Proteomes" id="UP000051952">
    <property type="component" value="Unassembled WGS sequence"/>
</dbReference>
<feature type="region of interest" description="Disordered" evidence="1">
    <location>
        <begin position="115"/>
        <end position="152"/>
    </location>
</feature>
<feature type="compositionally biased region" description="Basic and acidic residues" evidence="1">
    <location>
        <begin position="142"/>
        <end position="152"/>
    </location>
</feature>
<proteinExistence type="predicted"/>
<organism evidence="3 4">
    <name type="scientific">Bodo saltans</name>
    <name type="common">Flagellated protozoan</name>
    <dbReference type="NCBI Taxonomy" id="75058"/>
    <lineage>
        <taxon>Eukaryota</taxon>
        <taxon>Discoba</taxon>
        <taxon>Euglenozoa</taxon>
        <taxon>Kinetoplastea</taxon>
        <taxon>Metakinetoplastina</taxon>
        <taxon>Eubodonida</taxon>
        <taxon>Bodonidae</taxon>
        <taxon>Bodo</taxon>
    </lineage>
</organism>
<name>A0A0S4IKG3_BODSA</name>
<feature type="transmembrane region" description="Helical" evidence="2">
    <location>
        <begin position="6"/>
        <end position="29"/>
    </location>
</feature>
<accession>A0A0S4IKG3</accession>
<protein>
    <submittedName>
        <fullName evidence="3">Membrane-associated protein, putative</fullName>
    </submittedName>
</protein>
<evidence type="ECO:0000256" key="2">
    <source>
        <dbReference type="SAM" id="Phobius"/>
    </source>
</evidence>
<evidence type="ECO:0000313" key="3">
    <source>
        <dbReference type="EMBL" id="CUF07864.1"/>
    </source>
</evidence>
<reference evidence="4" key="1">
    <citation type="submission" date="2015-09" db="EMBL/GenBank/DDBJ databases">
        <authorList>
            <consortium name="Pathogen Informatics"/>
        </authorList>
    </citation>
    <scope>NUCLEOTIDE SEQUENCE [LARGE SCALE GENOMIC DNA]</scope>
    <source>
        <strain evidence="4">Lake Konstanz</strain>
    </source>
</reference>
<evidence type="ECO:0000313" key="4">
    <source>
        <dbReference type="Proteomes" id="UP000051952"/>
    </source>
</evidence>
<keyword evidence="2" id="KW-0812">Transmembrane</keyword>